<evidence type="ECO:0000313" key="1">
    <source>
        <dbReference type="EMBL" id="KAH9493945.1"/>
    </source>
</evidence>
<gene>
    <name evidence="1" type="ORF">DERF_014669</name>
</gene>
<accession>A0A922KX88</accession>
<dbReference type="Proteomes" id="UP000790347">
    <property type="component" value="Unassembled WGS sequence"/>
</dbReference>
<reference evidence="1" key="1">
    <citation type="submission" date="2013-05" db="EMBL/GenBank/DDBJ databases">
        <authorList>
            <person name="Yim A.K.Y."/>
            <person name="Chan T.F."/>
            <person name="Ji K.M."/>
            <person name="Liu X.Y."/>
            <person name="Zhou J.W."/>
            <person name="Li R.Q."/>
            <person name="Yang K.Y."/>
            <person name="Li J."/>
            <person name="Li M."/>
            <person name="Law P.T.W."/>
            <person name="Wu Y.L."/>
            <person name="Cai Z.L."/>
            <person name="Qin H."/>
            <person name="Bao Y."/>
            <person name="Leung R.K.K."/>
            <person name="Ng P.K.S."/>
            <person name="Zou J."/>
            <person name="Zhong X.J."/>
            <person name="Ran P.X."/>
            <person name="Zhong N.S."/>
            <person name="Liu Z.G."/>
            <person name="Tsui S.K.W."/>
        </authorList>
    </citation>
    <scope>NUCLEOTIDE SEQUENCE</scope>
    <source>
        <strain evidence="1">Derf</strain>
        <tissue evidence="1">Whole organism</tissue>
    </source>
</reference>
<sequence length="69" mass="7749">MGGNREFISANDFRFQTQAYYYGSLESIIAFNSVHVVWSYFASHLPISDNSLHINSIFCPTAASIISLK</sequence>
<dbReference type="AlphaFoldDB" id="A0A922KX88"/>
<reference evidence="1" key="2">
    <citation type="journal article" date="2022" name="Res Sq">
        <title>Comparative Genomics Reveals Insights into the Divergent Evolution of Astigmatic Mites and Household Pest Adaptations.</title>
        <authorList>
            <person name="Xiong Q."/>
            <person name="Wan A.T.-Y."/>
            <person name="Liu X.-Y."/>
            <person name="Fung C.S.-H."/>
            <person name="Xiao X."/>
            <person name="Malainual N."/>
            <person name="Hou J."/>
            <person name="Wang L."/>
            <person name="Wang M."/>
            <person name="Yang K."/>
            <person name="Cui Y."/>
            <person name="Leung E."/>
            <person name="Nong W."/>
            <person name="Shin S.-K."/>
            <person name="Au S."/>
            <person name="Jeong K.Y."/>
            <person name="Chew F.T."/>
            <person name="Hui J."/>
            <person name="Leung T.F."/>
            <person name="Tungtrongchitr A."/>
            <person name="Zhong N."/>
            <person name="Liu Z."/>
            <person name="Tsui S."/>
        </authorList>
    </citation>
    <scope>NUCLEOTIDE SEQUENCE</scope>
    <source>
        <strain evidence="1">Derf</strain>
        <tissue evidence="1">Whole organism</tissue>
    </source>
</reference>
<keyword evidence="2" id="KW-1185">Reference proteome</keyword>
<proteinExistence type="predicted"/>
<protein>
    <submittedName>
        <fullName evidence="1">Uncharacterized protein</fullName>
    </submittedName>
</protein>
<evidence type="ECO:0000313" key="2">
    <source>
        <dbReference type="Proteomes" id="UP000790347"/>
    </source>
</evidence>
<name>A0A922KX88_DERFA</name>
<comment type="caution">
    <text evidence="1">The sequence shown here is derived from an EMBL/GenBank/DDBJ whole genome shotgun (WGS) entry which is preliminary data.</text>
</comment>
<dbReference type="EMBL" id="ASGP02000008">
    <property type="protein sequence ID" value="KAH9493945.1"/>
    <property type="molecule type" value="Genomic_DNA"/>
</dbReference>
<organism evidence="1 2">
    <name type="scientific">Dermatophagoides farinae</name>
    <name type="common">American house dust mite</name>
    <dbReference type="NCBI Taxonomy" id="6954"/>
    <lineage>
        <taxon>Eukaryota</taxon>
        <taxon>Metazoa</taxon>
        <taxon>Ecdysozoa</taxon>
        <taxon>Arthropoda</taxon>
        <taxon>Chelicerata</taxon>
        <taxon>Arachnida</taxon>
        <taxon>Acari</taxon>
        <taxon>Acariformes</taxon>
        <taxon>Sarcoptiformes</taxon>
        <taxon>Astigmata</taxon>
        <taxon>Psoroptidia</taxon>
        <taxon>Analgoidea</taxon>
        <taxon>Pyroglyphidae</taxon>
        <taxon>Dermatophagoidinae</taxon>
        <taxon>Dermatophagoides</taxon>
    </lineage>
</organism>